<gene>
    <name evidence="1" type="ORF">MRB53_031562</name>
</gene>
<comment type="caution">
    <text evidence="1">The sequence shown here is derived from an EMBL/GenBank/DDBJ whole genome shotgun (WGS) entry which is preliminary data.</text>
</comment>
<keyword evidence="2" id="KW-1185">Reference proteome</keyword>
<proteinExistence type="predicted"/>
<accession>A0ACC2KPF8</accession>
<protein>
    <submittedName>
        <fullName evidence="1">Uncharacterized protein</fullName>
    </submittedName>
</protein>
<evidence type="ECO:0000313" key="1">
    <source>
        <dbReference type="EMBL" id="KAJ8623033.1"/>
    </source>
</evidence>
<dbReference type="Proteomes" id="UP001234297">
    <property type="component" value="Chromosome 10"/>
</dbReference>
<organism evidence="1 2">
    <name type="scientific">Persea americana</name>
    <name type="common">Avocado</name>
    <dbReference type="NCBI Taxonomy" id="3435"/>
    <lineage>
        <taxon>Eukaryota</taxon>
        <taxon>Viridiplantae</taxon>
        <taxon>Streptophyta</taxon>
        <taxon>Embryophyta</taxon>
        <taxon>Tracheophyta</taxon>
        <taxon>Spermatophyta</taxon>
        <taxon>Magnoliopsida</taxon>
        <taxon>Magnoliidae</taxon>
        <taxon>Laurales</taxon>
        <taxon>Lauraceae</taxon>
        <taxon>Persea</taxon>
    </lineage>
</organism>
<sequence>MELLSPPHLYRSMKLYLRRRKYQKLDGSGKRNVRVARLGGSVKRSWKVRVMPRLRLKLRVFLPSPVKILARLRDAYVDVMLRFGGKAGALRNSSEPSFGVQKVPKSKSTRVTQSSIEDFESRLMLEIYKSIVASRELAELR</sequence>
<evidence type="ECO:0000313" key="2">
    <source>
        <dbReference type="Proteomes" id="UP001234297"/>
    </source>
</evidence>
<name>A0ACC2KPF8_PERAE</name>
<reference evidence="1 2" key="1">
    <citation type="journal article" date="2022" name="Hortic Res">
        <title>A haplotype resolved chromosomal level avocado genome allows analysis of novel avocado genes.</title>
        <authorList>
            <person name="Nath O."/>
            <person name="Fletcher S.J."/>
            <person name="Hayward A."/>
            <person name="Shaw L.M."/>
            <person name="Masouleh A.K."/>
            <person name="Furtado A."/>
            <person name="Henry R.J."/>
            <person name="Mitter N."/>
        </authorList>
    </citation>
    <scope>NUCLEOTIDE SEQUENCE [LARGE SCALE GENOMIC DNA]</scope>
    <source>
        <strain evidence="2">cv. Hass</strain>
    </source>
</reference>
<dbReference type="EMBL" id="CM056818">
    <property type="protein sequence ID" value="KAJ8623033.1"/>
    <property type="molecule type" value="Genomic_DNA"/>
</dbReference>